<organism evidence="4 5">
    <name type="scientific">Pseudocohnilembus persalinus</name>
    <name type="common">Ciliate</name>
    <dbReference type="NCBI Taxonomy" id="266149"/>
    <lineage>
        <taxon>Eukaryota</taxon>
        <taxon>Sar</taxon>
        <taxon>Alveolata</taxon>
        <taxon>Ciliophora</taxon>
        <taxon>Intramacronucleata</taxon>
        <taxon>Oligohymenophorea</taxon>
        <taxon>Scuticociliatia</taxon>
        <taxon>Philasterida</taxon>
        <taxon>Pseudocohnilembidae</taxon>
        <taxon>Pseudocohnilembus</taxon>
    </lineage>
</organism>
<comment type="similarity">
    <text evidence="2">Belongs to the NRDE2 family.</text>
</comment>
<evidence type="ECO:0000256" key="1">
    <source>
        <dbReference type="ARBA" id="ARBA00004123"/>
    </source>
</evidence>
<dbReference type="GO" id="GO:0071013">
    <property type="term" value="C:catalytic step 2 spliceosome"/>
    <property type="evidence" value="ECO:0007669"/>
    <property type="project" value="TreeGrafter"/>
</dbReference>
<proteinExistence type="inferred from homology"/>
<dbReference type="InParanoid" id="A0A0V0QSN1"/>
<dbReference type="Proteomes" id="UP000054937">
    <property type="component" value="Unassembled WGS sequence"/>
</dbReference>
<keyword evidence="3" id="KW-0539">Nucleus</keyword>
<dbReference type="EMBL" id="LDAU01000109">
    <property type="protein sequence ID" value="KRX05353.1"/>
    <property type="molecule type" value="Genomic_DNA"/>
</dbReference>
<dbReference type="GO" id="GO:0031048">
    <property type="term" value="P:regulatory ncRNA-mediated heterochromatin formation"/>
    <property type="evidence" value="ECO:0007669"/>
    <property type="project" value="TreeGrafter"/>
</dbReference>
<dbReference type="InterPro" id="IPR013633">
    <property type="entry name" value="NRDE-2"/>
</dbReference>
<sequence length="312" mass="37169">MYNQKLSKDSLEISLIRFGEDDLFKYGLGRYVVPIYKRINYPIILGFKSNDQSLNFRDELDGELRVKSQKDQKARDNNNDNSIRYFHVNNKDGNNDYLYLNQNKKFEPEILQNDVIYFDTQEIVLHQQTKELAQINYEELREFKIDTSQISQQEQQILLQNKKLTKKLQEQPENLENWINILEFQDKNANLSQNYKSLGYKEQSLGIIQALNELNIFCPQNMKYLEYSEKLQKFSEYWNSYQDAKTGEIEIYNGWEDHQTYQYQQIPNFPPHTRQSNKLSTIQTKITTNQTVQQKQNALQTFNNCLIQYGLS</sequence>
<dbReference type="OrthoDB" id="297219at2759"/>
<comment type="caution">
    <text evidence="4">The sequence shown here is derived from an EMBL/GenBank/DDBJ whole genome shotgun (WGS) entry which is preliminary data.</text>
</comment>
<name>A0A0V0QSN1_PSEPJ</name>
<evidence type="ECO:0000313" key="4">
    <source>
        <dbReference type="EMBL" id="KRX05353.1"/>
    </source>
</evidence>
<keyword evidence="5" id="KW-1185">Reference proteome</keyword>
<dbReference type="PANTHER" id="PTHR13471">
    <property type="entry name" value="TETRATRICOPEPTIDE-LIKE HELICAL"/>
    <property type="match status" value="1"/>
</dbReference>
<dbReference type="AlphaFoldDB" id="A0A0V0QSN1"/>
<accession>A0A0V0QSN1</accession>
<evidence type="ECO:0000256" key="2">
    <source>
        <dbReference type="ARBA" id="ARBA00009265"/>
    </source>
</evidence>
<dbReference type="PANTHER" id="PTHR13471:SF0">
    <property type="entry name" value="NUCLEAR EXOSOME REGULATOR NRDE2"/>
    <property type="match status" value="1"/>
</dbReference>
<comment type="subcellular location">
    <subcellularLocation>
        <location evidence="1">Nucleus</location>
    </subcellularLocation>
</comment>
<protein>
    <submittedName>
        <fullName evidence="4">Uncharacterized protein</fullName>
    </submittedName>
</protein>
<evidence type="ECO:0000313" key="5">
    <source>
        <dbReference type="Proteomes" id="UP000054937"/>
    </source>
</evidence>
<dbReference type="Pfam" id="PF08424">
    <property type="entry name" value="NRDE-2"/>
    <property type="match status" value="1"/>
</dbReference>
<evidence type="ECO:0000256" key="3">
    <source>
        <dbReference type="ARBA" id="ARBA00023242"/>
    </source>
</evidence>
<dbReference type="GO" id="GO:1902369">
    <property type="term" value="P:negative regulation of RNA catabolic process"/>
    <property type="evidence" value="ECO:0007669"/>
    <property type="project" value="TreeGrafter"/>
</dbReference>
<reference evidence="4 5" key="1">
    <citation type="journal article" date="2015" name="Sci. Rep.">
        <title>Genome of the facultative scuticociliatosis pathogen Pseudocohnilembus persalinus provides insight into its virulence through horizontal gene transfer.</title>
        <authorList>
            <person name="Xiong J."/>
            <person name="Wang G."/>
            <person name="Cheng J."/>
            <person name="Tian M."/>
            <person name="Pan X."/>
            <person name="Warren A."/>
            <person name="Jiang C."/>
            <person name="Yuan D."/>
            <person name="Miao W."/>
        </authorList>
    </citation>
    <scope>NUCLEOTIDE SEQUENCE [LARGE SCALE GENOMIC DNA]</scope>
    <source>
        <strain evidence="4">36N120E</strain>
    </source>
</reference>
<gene>
    <name evidence="4" type="ORF">PPERSA_00654</name>
</gene>